<accession>A0A3Z4FME8</accession>
<name>A0A3Z4FME8_SALET</name>
<dbReference type="NCBIfam" id="TIGR04415">
    <property type="entry name" value="O_hepto_targRPT"/>
    <property type="match status" value="12"/>
</dbReference>
<dbReference type="SUPFAM" id="SSF51126">
    <property type="entry name" value="Pectin lyase-like"/>
    <property type="match status" value="1"/>
</dbReference>
<dbReference type="InterPro" id="IPR024973">
    <property type="entry name" value="ESPR"/>
</dbReference>
<dbReference type="InterPro" id="IPR011050">
    <property type="entry name" value="Pectin_lyase_fold/virulence"/>
</dbReference>
<dbReference type="SMART" id="SM00869">
    <property type="entry name" value="Autotransporter"/>
    <property type="match status" value="1"/>
</dbReference>
<dbReference type="InterPro" id="IPR005546">
    <property type="entry name" value="Autotransporte_beta"/>
</dbReference>
<dbReference type="InterPro" id="IPR030930">
    <property type="entry name" value="AIDA"/>
</dbReference>
<organism evidence="3">
    <name type="scientific">Salmonella enterica I</name>
    <dbReference type="NCBI Taxonomy" id="59201"/>
    <lineage>
        <taxon>Bacteria</taxon>
        <taxon>Pseudomonadati</taxon>
        <taxon>Pseudomonadota</taxon>
        <taxon>Gammaproteobacteria</taxon>
        <taxon>Enterobacterales</taxon>
        <taxon>Enterobacteriaceae</taxon>
        <taxon>Salmonella</taxon>
    </lineage>
</organism>
<dbReference type="Gene3D" id="2.160.20.20">
    <property type="match status" value="2"/>
</dbReference>
<dbReference type="InterPro" id="IPR036709">
    <property type="entry name" value="Autotransporte_beta_dom_sf"/>
</dbReference>
<dbReference type="InterPro" id="IPR043990">
    <property type="entry name" value="AC_1"/>
</dbReference>
<dbReference type="Pfam" id="PF16168">
    <property type="entry name" value="AIDA"/>
    <property type="match status" value="3"/>
</dbReference>
<dbReference type="InterPro" id="IPR012332">
    <property type="entry name" value="Autotransporter_pectin_lyase_C"/>
</dbReference>
<dbReference type="SUPFAM" id="SSF103515">
    <property type="entry name" value="Autotransporter"/>
    <property type="match status" value="1"/>
</dbReference>
<dbReference type="Pfam" id="PF18883">
    <property type="entry name" value="AC_1"/>
    <property type="match status" value="1"/>
</dbReference>
<feature type="domain" description="Autotransporter" evidence="2">
    <location>
        <begin position="734"/>
        <end position="1036"/>
    </location>
</feature>
<feature type="region of interest" description="Disordered" evidence="1">
    <location>
        <begin position="88"/>
        <end position="114"/>
    </location>
</feature>
<dbReference type="CDD" id="cd01344">
    <property type="entry name" value="PL2_Passenger_AT"/>
    <property type="match status" value="1"/>
</dbReference>
<evidence type="ECO:0000259" key="2">
    <source>
        <dbReference type="PROSITE" id="PS51208"/>
    </source>
</evidence>
<dbReference type="InterPro" id="IPR050909">
    <property type="entry name" value="Bact_Autotransporter_VF"/>
</dbReference>
<dbReference type="NCBIfam" id="NF033177">
    <property type="entry name" value="auto_Ag43"/>
    <property type="match status" value="1"/>
</dbReference>
<gene>
    <name evidence="3" type="ORF">GCX84_15290</name>
</gene>
<dbReference type="PROSITE" id="PS51208">
    <property type="entry name" value="AUTOTRANSPORTER"/>
    <property type="match status" value="1"/>
</dbReference>
<comment type="caution">
    <text evidence="3">The sequence shown here is derived from an EMBL/GenBank/DDBJ whole genome shotgun (WGS) entry which is preliminary data.</text>
</comment>
<dbReference type="Pfam" id="PF03797">
    <property type="entry name" value="Autotransporter"/>
    <property type="match status" value="1"/>
</dbReference>
<dbReference type="AlphaFoldDB" id="A0A3Z4FME8"/>
<reference evidence="3" key="1">
    <citation type="submission" date="2019-10" db="EMBL/GenBank/DDBJ databases">
        <authorList>
            <person name="Ashton P.M."/>
            <person name="Dallman T."/>
            <person name="Nair S."/>
            <person name="De Pinna E."/>
            <person name="Peters T."/>
            <person name="Grant K."/>
        </authorList>
    </citation>
    <scope>NUCLEOTIDE SEQUENCE</scope>
    <source>
        <strain evidence="3">821059</strain>
    </source>
</reference>
<protein>
    <submittedName>
        <fullName evidence="3">Autotransporter adhesin Ag43</fullName>
    </submittedName>
</protein>
<dbReference type="PANTHER" id="PTHR12338">
    <property type="entry name" value="AUTOTRANSPORTER"/>
    <property type="match status" value="1"/>
</dbReference>
<dbReference type="Pfam" id="PF13018">
    <property type="entry name" value="ESPR"/>
    <property type="match status" value="1"/>
</dbReference>
<evidence type="ECO:0000313" key="3">
    <source>
        <dbReference type="EMBL" id="EDH1110903.1"/>
    </source>
</evidence>
<sequence>MKRGLNTSYRLVWNTVQGAFVVVSELAKANGKRASAVLVAAGLVVSPIVMAEETTSVPFGEVVNGAVIDNHDTQRVSGETNDTVINTGLGPDSEGNGGGQGVEDGGVSNRTTINDGGLQWVDAGGLATDTTVNSGGGQSVAGQTKGTVLNGGEQYVHSGGVADGTVINTGGYQTVKAGGTAANTVVNTGSEGGPDSENDDAGQWVYGTAQNTTINANGRQVVQEGGVSTDTVINSGGDQSVHGNAENTQLDGGYQYVHSGGVADGTVINEGGYQTVKAGGTATNTVVNTGSEGGPDAENSDGQWVYGTAENTTINANGRQVINEGGVATTTTIYSGGDQSVHGYAEDTVLDGGYQYVHSGGMAVNTTINSSGWQVVKEGAQARDTTVNSNGILQVNADGVASDVTINAGGALVTNTDADVSGTNRLGGFSVDSVTGSASNVVLENGGQLNVFTGDSASATTVDNGGTLSVAAGGTATDTTIYAGGALIADTRSTVSGTNAQGEFSIDGATGQASSLYLENGGYFSVRSGGNAADTRVGSGGELNVEDGGTLSGTTRLTEDATLTLTGDAVSTGTIDSAGTITFAQADDTGFTPHTLTTTSLVGNGGTINMSVNLNDPAFPTDMLIIDGGQATGTTNLNITNTGSVGLGLATTGEGIKVVDAVNGATTDDNAFALSQPLQAGAYNYTLDHGTTDEDWYLSSEADYRAEAALYSSMLTQSMDYDRLLAGSYNQRRAAQGGQGVWARIQGGHIGHDDNGGIAGGDTPESSGSYGFIQTGADLLRSDAGPVSLTTGIYGAAGLSSVDVKNDDHSDAGDVRDNVYSLGGYLTMVHNASGGWVDMVAQGSRHYLEATSDNNDFNTHGWGWLGSLETGLPLSVGHGLVLEPQIQYIWQGLSLEDGHDNGGYVNFGDGSAQHLRAGLRFGNMSEMAFGRGSSSQAGFGDSMKHRVSELPVNWWVRPSVIRTFSSDGDMSMGTDTAGSNVIFSPSQDGTSLDLQVGVETLVRQNVSLGVQGGYTRSVSGESADGYNGQATLKVTF</sequence>
<proteinExistence type="predicted"/>
<dbReference type="RefSeq" id="WP_020898316.1">
    <property type="nucleotide sequence ID" value="NZ_JADDHO010000004.1"/>
</dbReference>
<dbReference type="EMBL" id="AAMGKT010000012">
    <property type="protein sequence ID" value="EDH1110903.1"/>
    <property type="molecule type" value="Genomic_DNA"/>
</dbReference>
<dbReference type="PANTHER" id="PTHR12338:SF5">
    <property type="entry name" value="ANTIGEN 43-RELATED"/>
    <property type="match status" value="1"/>
</dbReference>
<dbReference type="Gene3D" id="2.40.128.130">
    <property type="entry name" value="Autotransporter beta-domain"/>
    <property type="match status" value="1"/>
</dbReference>
<evidence type="ECO:0000256" key="1">
    <source>
        <dbReference type="SAM" id="MobiDB-lite"/>
    </source>
</evidence>
<feature type="compositionally biased region" description="Gly residues" evidence="1">
    <location>
        <begin position="95"/>
        <end position="104"/>
    </location>
</feature>